<dbReference type="STRING" id="8030.ENSSSAP00000054581"/>
<proteinExistence type="predicted"/>
<dbReference type="Proteomes" id="UP001652741">
    <property type="component" value="Chromosome ssa17"/>
</dbReference>
<evidence type="ECO:0000313" key="3">
    <source>
        <dbReference type="RefSeq" id="XP_014008375.1"/>
    </source>
</evidence>
<dbReference type="PANTHER" id="PTHR37932:SF1">
    <property type="entry name" value="SMALL LYSINE-RICH PROTEIN 1"/>
    <property type="match status" value="1"/>
</dbReference>
<feature type="region of interest" description="Disordered" evidence="1">
    <location>
        <begin position="1"/>
        <end position="41"/>
    </location>
</feature>
<reference evidence="3 4" key="1">
    <citation type="submission" date="2025-04" db="UniProtKB">
        <authorList>
            <consortium name="RefSeq"/>
        </authorList>
    </citation>
    <scope>IDENTIFICATION</scope>
    <source>
        <tissue evidence="3 4">Muscle</tissue>
    </source>
</reference>
<dbReference type="RefSeq" id="XP_014008376.1">
    <property type="nucleotide sequence ID" value="XM_014152901.1"/>
</dbReference>
<evidence type="ECO:0000313" key="4">
    <source>
        <dbReference type="RefSeq" id="XP_014008376.1"/>
    </source>
</evidence>
<feature type="compositionally biased region" description="Basic residues" evidence="1">
    <location>
        <begin position="78"/>
        <end position="92"/>
    </location>
</feature>
<dbReference type="GeneID" id="106576056"/>
<dbReference type="InterPro" id="IPR037760">
    <property type="entry name" value="SMKR1"/>
</dbReference>
<dbReference type="AlphaFoldDB" id="A0A1S3MZ66"/>
<name>A0A1S3MZ66_SALSA</name>
<gene>
    <name evidence="3 4" type="primary">smkr1</name>
</gene>
<dbReference type="CTD" id="100287482"/>
<evidence type="ECO:0000313" key="2">
    <source>
        <dbReference type="Proteomes" id="UP001652741"/>
    </source>
</evidence>
<evidence type="ECO:0000256" key="1">
    <source>
        <dbReference type="SAM" id="MobiDB-lite"/>
    </source>
</evidence>
<protein>
    <submittedName>
        <fullName evidence="3 4">Small lysine-rich protein 1</fullName>
    </submittedName>
</protein>
<dbReference type="PaxDb" id="8030-ENSSSAP00000054581"/>
<accession>A0A1S3MZ66</accession>
<dbReference type="RefSeq" id="XP_014008375.1">
    <property type="nucleotide sequence ID" value="XM_014152900.1"/>
</dbReference>
<feature type="region of interest" description="Disordered" evidence="1">
    <location>
        <begin position="73"/>
        <end position="92"/>
    </location>
</feature>
<organism evidence="2 3">
    <name type="scientific">Salmo salar</name>
    <name type="common">Atlantic salmon</name>
    <dbReference type="NCBI Taxonomy" id="8030"/>
    <lineage>
        <taxon>Eukaryota</taxon>
        <taxon>Metazoa</taxon>
        <taxon>Chordata</taxon>
        <taxon>Craniata</taxon>
        <taxon>Vertebrata</taxon>
        <taxon>Euteleostomi</taxon>
        <taxon>Actinopterygii</taxon>
        <taxon>Neopterygii</taxon>
        <taxon>Teleostei</taxon>
        <taxon>Protacanthopterygii</taxon>
        <taxon>Salmoniformes</taxon>
        <taxon>Salmonidae</taxon>
        <taxon>Salmoninae</taxon>
        <taxon>Salmo</taxon>
    </lineage>
</organism>
<dbReference type="KEGG" id="sasa:106576056"/>
<feature type="compositionally biased region" description="Basic residues" evidence="1">
    <location>
        <begin position="7"/>
        <end position="34"/>
    </location>
</feature>
<keyword evidence="2" id="KW-1185">Reference proteome</keyword>
<dbReference type="PANTHER" id="PTHR37932">
    <property type="entry name" value="SMALL LYSINE-RICH PROTEIN 1"/>
    <property type="match status" value="1"/>
</dbReference>
<dbReference type="OrthoDB" id="5989977at2759"/>
<sequence length="92" mass="10298">MPTQSTKSRKSRSHSGKPVKKAERRRRSSKKRSVSAKATKSEVDILSPAAMQNVYYISHNAVDCLAFRGFGWPESTKKKTAGMKGKKTKNKK</sequence>